<gene>
    <name evidence="2" type="ORF">KI387_017984</name>
</gene>
<evidence type="ECO:0000313" key="2">
    <source>
        <dbReference type="EMBL" id="KAH9323345.1"/>
    </source>
</evidence>
<dbReference type="AlphaFoldDB" id="A0AA38LHZ0"/>
<dbReference type="EMBL" id="JAHRHJ020000003">
    <property type="protein sequence ID" value="KAH9323345.1"/>
    <property type="molecule type" value="Genomic_DNA"/>
</dbReference>
<evidence type="ECO:0000256" key="1">
    <source>
        <dbReference type="SAM" id="MobiDB-lite"/>
    </source>
</evidence>
<accession>A0AA38LHZ0</accession>
<feature type="non-terminal residue" evidence="2">
    <location>
        <position position="152"/>
    </location>
</feature>
<evidence type="ECO:0000313" key="3">
    <source>
        <dbReference type="Proteomes" id="UP000824469"/>
    </source>
</evidence>
<proteinExistence type="predicted"/>
<reference evidence="2 3" key="1">
    <citation type="journal article" date="2021" name="Nat. Plants">
        <title>The Taxus genome provides insights into paclitaxel biosynthesis.</title>
        <authorList>
            <person name="Xiong X."/>
            <person name="Gou J."/>
            <person name="Liao Q."/>
            <person name="Li Y."/>
            <person name="Zhou Q."/>
            <person name="Bi G."/>
            <person name="Li C."/>
            <person name="Du R."/>
            <person name="Wang X."/>
            <person name="Sun T."/>
            <person name="Guo L."/>
            <person name="Liang H."/>
            <person name="Lu P."/>
            <person name="Wu Y."/>
            <person name="Zhang Z."/>
            <person name="Ro D.K."/>
            <person name="Shang Y."/>
            <person name="Huang S."/>
            <person name="Yan J."/>
        </authorList>
    </citation>
    <scope>NUCLEOTIDE SEQUENCE [LARGE SCALE GENOMIC DNA]</scope>
    <source>
        <strain evidence="2">Ta-2019</strain>
    </source>
</reference>
<dbReference type="Proteomes" id="UP000824469">
    <property type="component" value="Unassembled WGS sequence"/>
</dbReference>
<sequence>MAKKGKNARTETASRSSEEERRSHEEHTWQEGEAYGGIRVPVRGRVAHRERRNLCPNPQPSNEKFRSAVGLALWGFSETATRNSGGEAQGSENFKHRVSFKDALGKTNGNNLGNQVYLVDFAEEIPSLTIEVQEVEEYYQNLSRDAIIGRFN</sequence>
<feature type="region of interest" description="Disordered" evidence="1">
    <location>
        <begin position="1"/>
        <end position="36"/>
    </location>
</feature>
<comment type="caution">
    <text evidence="2">The sequence shown here is derived from an EMBL/GenBank/DDBJ whole genome shotgun (WGS) entry which is preliminary data.</text>
</comment>
<organism evidence="2 3">
    <name type="scientific">Taxus chinensis</name>
    <name type="common">Chinese yew</name>
    <name type="synonym">Taxus wallichiana var. chinensis</name>
    <dbReference type="NCBI Taxonomy" id="29808"/>
    <lineage>
        <taxon>Eukaryota</taxon>
        <taxon>Viridiplantae</taxon>
        <taxon>Streptophyta</taxon>
        <taxon>Embryophyta</taxon>
        <taxon>Tracheophyta</taxon>
        <taxon>Spermatophyta</taxon>
        <taxon>Pinopsida</taxon>
        <taxon>Pinidae</taxon>
        <taxon>Conifers II</taxon>
        <taxon>Cupressales</taxon>
        <taxon>Taxaceae</taxon>
        <taxon>Taxus</taxon>
    </lineage>
</organism>
<protein>
    <submittedName>
        <fullName evidence="2">Uncharacterized protein</fullName>
    </submittedName>
</protein>
<keyword evidence="3" id="KW-1185">Reference proteome</keyword>
<feature type="compositionally biased region" description="Basic and acidic residues" evidence="1">
    <location>
        <begin position="16"/>
        <end position="30"/>
    </location>
</feature>
<name>A0AA38LHZ0_TAXCH</name>